<evidence type="ECO:0008006" key="4">
    <source>
        <dbReference type="Google" id="ProtNLM"/>
    </source>
</evidence>
<keyword evidence="3" id="KW-1185">Reference proteome</keyword>
<dbReference type="Proteomes" id="UP001139409">
    <property type="component" value="Unassembled WGS sequence"/>
</dbReference>
<evidence type="ECO:0000256" key="1">
    <source>
        <dbReference type="SAM" id="SignalP"/>
    </source>
</evidence>
<reference evidence="2" key="1">
    <citation type="submission" date="2021-09" db="EMBL/GenBank/DDBJ databases">
        <title>Fulvivirga sp. isolated from coastal sediment.</title>
        <authorList>
            <person name="Yu H."/>
        </authorList>
    </citation>
    <scope>NUCLEOTIDE SEQUENCE</scope>
    <source>
        <strain evidence="2">1062</strain>
    </source>
</reference>
<evidence type="ECO:0000313" key="2">
    <source>
        <dbReference type="EMBL" id="MCA6079050.1"/>
    </source>
</evidence>
<dbReference type="EMBL" id="JAIXNE010000008">
    <property type="protein sequence ID" value="MCA6079050.1"/>
    <property type="molecule type" value="Genomic_DNA"/>
</dbReference>
<comment type="caution">
    <text evidence="2">The sequence shown here is derived from an EMBL/GenBank/DDBJ whole genome shotgun (WGS) entry which is preliminary data.</text>
</comment>
<proteinExistence type="predicted"/>
<evidence type="ECO:0000313" key="3">
    <source>
        <dbReference type="Proteomes" id="UP001139409"/>
    </source>
</evidence>
<feature type="signal peptide" evidence="1">
    <location>
        <begin position="1"/>
        <end position="22"/>
    </location>
</feature>
<sequence>MKTVSKLLLALTFIAAGFYLQNCGTTTKVMGSWTNPETSGNSYSKVMVVGLTSNIVARRNVEDQLVAALQKEGINAMASINVFTPNFMQKQPSKEEILNQIRKDGYDGVLTVALLDERTESRYVPGSTMYAPVSRYGYYGSFGGYYSTMYATHYDPGYYTTDKTYVVETNLYDASSETLVWSAQTETYDPSNPETGARSLSLAIADKMDRDGVLK</sequence>
<dbReference type="RefSeq" id="WP_225699911.1">
    <property type="nucleotide sequence ID" value="NZ_JAIXNE010000008.1"/>
</dbReference>
<name>A0A9X1HW64_9BACT</name>
<keyword evidence="1" id="KW-0732">Signal</keyword>
<feature type="chain" id="PRO_5040900540" description="DUF4136 domain-containing protein" evidence="1">
    <location>
        <begin position="23"/>
        <end position="215"/>
    </location>
</feature>
<organism evidence="2 3">
    <name type="scientific">Fulvivirga sedimenti</name>
    <dbReference type="NCBI Taxonomy" id="2879465"/>
    <lineage>
        <taxon>Bacteria</taxon>
        <taxon>Pseudomonadati</taxon>
        <taxon>Bacteroidota</taxon>
        <taxon>Cytophagia</taxon>
        <taxon>Cytophagales</taxon>
        <taxon>Fulvivirgaceae</taxon>
        <taxon>Fulvivirga</taxon>
    </lineage>
</organism>
<dbReference type="AlphaFoldDB" id="A0A9X1HW64"/>
<protein>
    <recommendedName>
        <fullName evidence="4">DUF4136 domain-containing protein</fullName>
    </recommendedName>
</protein>
<accession>A0A9X1HW64</accession>
<gene>
    <name evidence="2" type="ORF">LDX50_29525</name>
</gene>